<evidence type="ECO:0000256" key="7">
    <source>
        <dbReference type="ARBA" id="ARBA00023134"/>
    </source>
</evidence>
<dbReference type="Pfam" id="PF01926">
    <property type="entry name" value="MMR_HSR1"/>
    <property type="match status" value="1"/>
</dbReference>
<dbReference type="SUPFAM" id="SSF82051">
    <property type="entry name" value="Obg GTP-binding protein N-terminal domain"/>
    <property type="match status" value="1"/>
</dbReference>
<dbReference type="InterPro" id="IPR006169">
    <property type="entry name" value="GTP1_OBG_dom"/>
</dbReference>
<dbReference type="GO" id="GO:0000287">
    <property type="term" value="F:magnesium ion binding"/>
    <property type="evidence" value="ECO:0007669"/>
    <property type="project" value="InterPro"/>
</dbReference>
<proteinExistence type="inferred from homology"/>
<dbReference type="InterPro" id="IPR006074">
    <property type="entry name" value="GTP1-OBG_CS"/>
</dbReference>
<dbReference type="EMBL" id="QOPD01000006">
    <property type="protein sequence ID" value="RCL37930.1"/>
    <property type="molecule type" value="Genomic_DNA"/>
</dbReference>
<evidence type="ECO:0000256" key="3">
    <source>
        <dbReference type="ARBA" id="ARBA00022723"/>
    </source>
</evidence>
<dbReference type="AlphaFoldDB" id="A0A368BKU4"/>
<feature type="domain" description="OBG-type G" evidence="10">
    <location>
        <begin position="160"/>
        <end position="329"/>
    </location>
</feature>
<dbReference type="PANTHER" id="PTHR11702">
    <property type="entry name" value="DEVELOPMENTALLY REGULATED GTP-BINDING PROTEIN-RELATED"/>
    <property type="match status" value="1"/>
</dbReference>
<feature type="binding site" evidence="8">
    <location>
        <begin position="166"/>
        <end position="173"/>
    </location>
    <ligand>
        <name>GTP</name>
        <dbReference type="ChEBI" id="CHEBI:37565"/>
    </ligand>
</feature>
<sequence length="329" mass="35635">MAFYDEARIKVISGKGGDGCVSFRREKYIPRGGPDGGDGGDGGNVYIKYNSQLNSLVSLKGKKVFSAKSGKSGKGKNMKGSSGDDETILVPDGTLIFHQDTDELIGEITPETPEILVAQGGKGGLGNARFKSSTNQTPTKNTSGTESEERNLYLELRLIADVGLLGLPNAGKSSLINTITNSKSKIGSYEFTTLSPSLGILKDEKKTLSIADLPGLIEGASEGLGLGLRFLKHAYRTKLLIHVVDGSAGIEDAIRSYSVIEDELRKFYLDFSQQERWICISKVDLMNPEMISSVVQKFQSNYPKIPIYCISSKSNEGLEHLSDRLLSLI</sequence>
<dbReference type="GO" id="GO:0003924">
    <property type="term" value="F:GTPase activity"/>
    <property type="evidence" value="ECO:0007669"/>
    <property type="project" value="UniProtKB-UniRule"/>
</dbReference>
<keyword evidence="5 8" id="KW-0378">Hydrolase</keyword>
<dbReference type="PANTHER" id="PTHR11702:SF31">
    <property type="entry name" value="MITOCHONDRIAL RIBOSOME-ASSOCIATED GTPASE 2"/>
    <property type="match status" value="1"/>
</dbReference>
<comment type="similarity">
    <text evidence="1 8">Belongs to the TRAFAC class OBG-HflX-like GTPase superfamily. OBG GTPase family.</text>
</comment>
<dbReference type="InterPro" id="IPR027417">
    <property type="entry name" value="P-loop_NTPase"/>
</dbReference>
<keyword evidence="4 8" id="KW-0547">Nucleotide-binding</keyword>
<evidence type="ECO:0000256" key="1">
    <source>
        <dbReference type="ARBA" id="ARBA00007699"/>
    </source>
</evidence>
<evidence type="ECO:0000259" key="10">
    <source>
        <dbReference type="PROSITE" id="PS51710"/>
    </source>
</evidence>
<feature type="compositionally biased region" description="Polar residues" evidence="9">
    <location>
        <begin position="130"/>
        <end position="145"/>
    </location>
</feature>
<feature type="region of interest" description="Disordered" evidence="9">
    <location>
        <begin position="126"/>
        <end position="147"/>
    </location>
</feature>
<comment type="function">
    <text evidence="8">An essential GTPase which binds GTP, GDP and possibly (p)ppGpp with moderate affinity, with high nucleotide exchange rates and a fairly low GTP hydrolysis rate. Plays a role in control of the cell cycle, stress response, ribosome biogenesis and in those bacteria that undergo differentiation, in morphogenesis control.</text>
</comment>
<evidence type="ECO:0000256" key="6">
    <source>
        <dbReference type="ARBA" id="ARBA00022842"/>
    </source>
</evidence>
<accession>A0A368BKU4</accession>
<feature type="binding site" evidence="8">
    <location>
        <begin position="191"/>
        <end position="195"/>
    </location>
    <ligand>
        <name>GTP</name>
        <dbReference type="ChEBI" id="CHEBI:37565"/>
    </ligand>
</feature>
<organism evidence="12 13">
    <name type="scientific">SAR86 cluster bacterium</name>
    <dbReference type="NCBI Taxonomy" id="2030880"/>
    <lineage>
        <taxon>Bacteria</taxon>
        <taxon>Pseudomonadati</taxon>
        <taxon>Pseudomonadota</taxon>
        <taxon>Gammaproteobacteria</taxon>
        <taxon>SAR86 cluster</taxon>
    </lineage>
</organism>
<comment type="subunit">
    <text evidence="8">Monomer.</text>
</comment>
<dbReference type="PIRSF" id="PIRSF002401">
    <property type="entry name" value="GTP_bd_Obg/CgtA"/>
    <property type="match status" value="1"/>
</dbReference>
<comment type="cofactor">
    <cofactor evidence="8">
        <name>Mg(2+)</name>
        <dbReference type="ChEBI" id="CHEBI:18420"/>
    </cofactor>
</comment>
<evidence type="ECO:0000313" key="13">
    <source>
        <dbReference type="Proteomes" id="UP000252147"/>
    </source>
</evidence>
<evidence type="ECO:0000256" key="5">
    <source>
        <dbReference type="ARBA" id="ARBA00022801"/>
    </source>
</evidence>
<feature type="binding site" evidence="8">
    <location>
        <begin position="212"/>
        <end position="215"/>
    </location>
    <ligand>
        <name>GTP</name>
        <dbReference type="ChEBI" id="CHEBI:37565"/>
    </ligand>
</feature>
<dbReference type="InterPro" id="IPR006073">
    <property type="entry name" value="GTP-bd"/>
</dbReference>
<evidence type="ECO:0000259" key="11">
    <source>
        <dbReference type="PROSITE" id="PS51883"/>
    </source>
</evidence>
<dbReference type="PROSITE" id="PS51710">
    <property type="entry name" value="G_OBG"/>
    <property type="match status" value="1"/>
</dbReference>
<reference evidence="12 13" key="1">
    <citation type="journal article" date="2018" name="Microbiome">
        <title>Fine metagenomic profile of the Mediterranean stratified and mixed water columns revealed by assembly and recruitment.</title>
        <authorList>
            <person name="Haro-Moreno J.M."/>
            <person name="Lopez-Perez M."/>
            <person name="De La Torre J.R."/>
            <person name="Picazo A."/>
            <person name="Camacho A."/>
            <person name="Rodriguez-Valera F."/>
        </authorList>
    </citation>
    <scope>NUCLEOTIDE SEQUENCE [LARGE SCALE GENOMIC DNA]</scope>
    <source>
        <strain evidence="12">MED-G83</strain>
    </source>
</reference>
<keyword evidence="7 8" id="KW-0342">GTP-binding</keyword>
<feature type="binding site" evidence="8">
    <location>
        <begin position="311"/>
        <end position="313"/>
    </location>
    <ligand>
        <name>GTP</name>
        <dbReference type="ChEBI" id="CHEBI:37565"/>
    </ligand>
</feature>
<evidence type="ECO:0000256" key="2">
    <source>
        <dbReference type="ARBA" id="ARBA00022490"/>
    </source>
</evidence>
<dbReference type="NCBIfam" id="NF008956">
    <property type="entry name" value="PRK12299.1"/>
    <property type="match status" value="1"/>
</dbReference>
<dbReference type="PRINTS" id="PR00326">
    <property type="entry name" value="GTP1OBG"/>
</dbReference>
<dbReference type="InterPro" id="IPR014100">
    <property type="entry name" value="GTP-bd_Obg/CgtA"/>
</dbReference>
<name>A0A368BKU4_9GAMM</name>
<keyword evidence="3 8" id="KW-0479">Metal-binding</keyword>
<dbReference type="FunFam" id="2.70.210.12:FF:000001">
    <property type="entry name" value="GTPase Obg"/>
    <property type="match status" value="1"/>
</dbReference>
<dbReference type="GO" id="GO:0005737">
    <property type="term" value="C:cytoplasm"/>
    <property type="evidence" value="ECO:0007669"/>
    <property type="project" value="UniProtKB-SubCell"/>
</dbReference>
<protein>
    <recommendedName>
        <fullName evidence="8">GTPase Obg</fullName>
        <ecNumber evidence="8">3.6.5.-</ecNumber>
    </recommendedName>
    <alternativeName>
        <fullName evidence="8">GTP-binding protein Obg</fullName>
    </alternativeName>
</protein>
<dbReference type="Gene3D" id="2.70.210.12">
    <property type="entry name" value="GTP1/OBG domain"/>
    <property type="match status" value="1"/>
</dbReference>
<dbReference type="SUPFAM" id="SSF52540">
    <property type="entry name" value="P-loop containing nucleoside triphosphate hydrolases"/>
    <property type="match status" value="1"/>
</dbReference>
<evidence type="ECO:0000256" key="4">
    <source>
        <dbReference type="ARBA" id="ARBA00022741"/>
    </source>
</evidence>
<gene>
    <name evidence="12" type="primary">cgtA</name>
    <name evidence="8" type="synonym">obg</name>
    <name evidence="12" type="ORF">DBW97_03845</name>
</gene>
<dbReference type="HAMAP" id="MF_01454">
    <property type="entry name" value="GTPase_Obg"/>
    <property type="match status" value="1"/>
</dbReference>
<dbReference type="CDD" id="cd01898">
    <property type="entry name" value="Obg"/>
    <property type="match status" value="1"/>
</dbReference>
<feature type="binding site" evidence="8">
    <location>
        <position position="193"/>
    </location>
    <ligand>
        <name>Mg(2+)</name>
        <dbReference type="ChEBI" id="CHEBI:18420"/>
    </ligand>
</feature>
<evidence type="ECO:0000313" key="12">
    <source>
        <dbReference type="EMBL" id="RCL37930.1"/>
    </source>
</evidence>
<dbReference type="GO" id="GO:0042254">
    <property type="term" value="P:ribosome biogenesis"/>
    <property type="evidence" value="ECO:0007669"/>
    <property type="project" value="UniProtKB-UniRule"/>
</dbReference>
<comment type="caution">
    <text evidence="12">The sequence shown here is derived from an EMBL/GenBank/DDBJ whole genome shotgun (WGS) entry which is preliminary data.</text>
</comment>
<evidence type="ECO:0000256" key="8">
    <source>
        <dbReference type="HAMAP-Rule" id="MF_01454"/>
    </source>
</evidence>
<dbReference type="NCBIfam" id="TIGR02729">
    <property type="entry name" value="Obg_CgtA"/>
    <property type="match status" value="1"/>
</dbReference>
<feature type="binding site" evidence="8">
    <location>
        <begin position="281"/>
        <end position="284"/>
    </location>
    <ligand>
        <name>GTP</name>
        <dbReference type="ChEBI" id="CHEBI:37565"/>
    </ligand>
</feature>
<keyword evidence="6 8" id="KW-0460">Magnesium</keyword>
<dbReference type="InterPro" id="IPR031167">
    <property type="entry name" value="G_OBG"/>
</dbReference>
<dbReference type="PROSITE" id="PS51883">
    <property type="entry name" value="OBG"/>
    <property type="match status" value="1"/>
</dbReference>
<dbReference type="PROSITE" id="PS00905">
    <property type="entry name" value="GTP1_OBG"/>
    <property type="match status" value="1"/>
</dbReference>
<evidence type="ECO:0000256" key="9">
    <source>
        <dbReference type="SAM" id="MobiDB-lite"/>
    </source>
</evidence>
<dbReference type="EC" id="3.6.5.-" evidence="8"/>
<dbReference type="Pfam" id="PF01018">
    <property type="entry name" value="GTP1_OBG"/>
    <property type="match status" value="1"/>
</dbReference>
<dbReference type="GO" id="GO:0043022">
    <property type="term" value="F:ribosome binding"/>
    <property type="evidence" value="ECO:0007669"/>
    <property type="project" value="UniProtKB-ARBA"/>
</dbReference>
<comment type="subcellular location">
    <subcellularLocation>
        <location evidence="8">Cytoplasm</location>
    </subcellularLocation>
</comment>
<feature type="domain" description="Obg" evidence="11">
    <location>
        <begin position="1"/>
        <end position="159"/>
    </location>
</feature>
<dbReference type="Gene3D" id="3.40.50.300">
    <property type="entry name" value="P-loop containing nucleotide triphosphate hydrolases"/>
    <property type="match status" value="1"/>
</dbReference>
<keyword evidence="2 8" id="KW-0963">Cytoplasm</keyword>
<dbReference type="InterPro" id="IPR036726">
    <property type="entry name" value="GTP1_OBG_dom_sf"/>
</dbReference>
<dbReference type="InterPro" id="IPR045086">
    <property type="entry name" value="OBG_GTPase"/>
</dbReference>
<dbReference type="Proteomes" id="UP000252147">
    <property type="component" value="Unassembled WGS sequence"/>
</dbReference>
<feature type="binding site" evidence="8">
    <location>
        <position position="173"/>
    </location>
    <ligand>
        <name>Mg(2+)</name>
        <dbReference type="ChEBI" id="CHEBI:18420"/>
    </ligand>
</feature>
<dbReference type="GO" id="GO:0005525">
    <property type="term" value="F:GTP binding"/>
    <property type="evidence" value="ECO:0007669"/>
    <property type="project" value="UniProtKB-UniRule"/>
</dbReference>